<evidence type="ECO:0000313" key="2">
    <source>
        <dbReference type="EMBL" id="EPX78052.1"/>
    </source>
</evidence>
<feature type="region of interest" description="Disordered" evidence="1">
    <location>
        <begin position="116"/>
        <end position="149"/>
    </location>
</feature>
<dbReference type="STRING" id="1123237.Salmuc_03374"/>
<proteinExistence type="predicted"/>
<reference evidence="3" key="1">
    <citation type="journal article" date="2014" name="Stand. Genomic Sci.">
        <title>Genome sequence of the exopolysaccharide-producing Salipiger mucosus type strain (DSM 16094(T)), a moderately halophilic member of the Roseobacter clade.</title>
        <authorList>
            <person name="Riedel T."/>
            <person name="Spring S."/>
            <person name="Fiebig A."/>
            <person name="Petersen J."/>
            <person name="Kyrpides N.C."/>
            <person name="Goker M."/>
            <person name="Klenk H.P."/>
        </authorList>
    </citation>
    <scope>NUCLEOTIDE SEQUENCE [LARGE SCALE GENOMIC DNA]</scope>
    <source>
        <strain evidence="3">DSM 16094</strain>
    </source>
</reference>
<comment type="caution">
    <text evidence="2">The sequence shown here is derived from an EMBL/GenBank/DDBJ whole genome shotgun (WGS) entry which is preliminary data.</text>
</comment>
<dbReference type="EMBL" id="APVH01000042">
    <property type="protein sequence ID" value="EPX78052.1"/>
    <property type="molecule type" value="Genomic_DNA"/>
</dbReference>
<protein>
    <submittedName>
        <fullName evidence="2">Uncharacterized protein</fullName>
    </submittedName>
</protein>
<name>S9QDS1_9RHOB</name>
<accession>S9QDS1</accession>
<evidence type="ECO:0000256" key="1">
    <source>
        <dbReference type="SAM" id="MobiDB-lite"/>
    </source>
</evidence>
<dbReference type="HOGENOM" id="CLU_754178_0_0_5"/>
<organism evidence="2 3">
    <name type="scientific">Salipiger mucosus DSM 16094</name>
    <dbReference type="NCBI Taxonomy" id="1123237"/>
    <lineage>
        <taxon>Bacteria</taxon>
        <taxon>Pseudomonadati</taxon>
        <taxon>Pseudomonadota</taxon>
        <taxon>Alphaproteobacteria</taxon>
        <taxon>Rhodobacterales</taxon>
        <taxon>Roseobacteraceae</taxon>
        <taxon>Salipiger</taxon>
    </lineage>
</organism>
<dbReference type="AlphaFoldDB" id="S9QDS1"/>
<dbReference type="RefSeq" id="WP_020041742.1">
    <property type="nucleotide sequence ID" value="NZ_KE557281.1"/>
</dbReference>
<keyword evidence="3" id="KW-1185">Reference proteome</keyword>
<evidence type="ECO:0000313" key="3">
    <source>
        <dbReference type="Proteomes" id="UP000015347"/>
    </source>
</evidence>
<gene>
    <name evidence="2" type="ORF">Salmuc_03374</name>
</gene>
<dbReference type="Proteomes" id="UP000015347">
    <property type="component" value="Unassembled WGS sequence"/>
</dbReference>
<sequence>MAFNWPDITTYGVQLLMGRDPDTQKRTAIFRSMNGNFDEETEMALHKVGYAKKSMDGEAVFEATGGLKASQLKQVFPDFQLKSIETQQDRDRIVYKGTLEPWSDAMTDAIRASDAEAIRESEAADTSPAENQDAKMPPSPGHDDGVSKPVQALPFGFVPQFQSYLVHEGVPEDVREDFIAAVADISRVFGFEQAFMDSEKDGQDIRREYKTLASDKELAKSRIVDCLVPFVQAFESKSQEQRQEFVEFAAEHGDEMDDYVSRVTNLMEHFYEVEPTKNVKSTFERDLRITGVRAISVLATIEDQAQFNRVSREFAKTDPRISSLAATQFGNFKLPLTKLRKNDDFRERLDTMWEDFKTSLEAAPAPA</sequence>